<keyword evidence="3" id="KW-1185">Reference proteome</keyword>
<organism evidence="2 3">
    <name type="scientific">Mycena belliarum</name>
    <dbReference type="NCBI Taxonomy" id="1033014"/>
    <lineage>
        <taxon>Eukaryota</taxon>
        <taxon>Fungi</taxon>
        <taxon>Dikarya</taxon>
        <taxon>Basidiomycota</taxon>
        <taxon>Agaricomycotina</taxon>
        <taxon>Agaricomycetes</taxon>
        <taxon>Agaricomycetidae</taxon>
        <taxon>Agaricales</taxon>
        <taxon>Marasmiineae</taxon>
        <taxon>Mycenaceae</taxon>
        <taxon>Mycena</taxon>
    </lineage>
</organism>
<sequence>MPTLRHLVAQLANNLRPLGNTAPTRGNAPHGTSASESCAPKGPASAQDGREGAANGHAPSKMDVDVAGGGDDGSLAAPRDSKAAAARDHRSSSSSSAPHASSAPSSSAAARRPSLRIEYLDVAGLDIWRVNLFCSSSVDARAVGTAPVHVDARASALALFRVDVPASADLCVVRIIGIRTRASAEYGSGRWGYAYASMSAGYAYGSASNGASTSNPYTVVESAGGWKTPTARARGKTWQHKPECAKEKLRPPKMRKRWKAPRTGKERARAEDMDLDVDVGIPDAGASLYLSLHAIR</sequence>
<evidence type="ECO:0000313" key="2">
    <source>
        <dbReference type="EMBL" id="KAJ7084909.1"/>
    </source>
</evidence>
<accession>A0AAD6XMJ3</accession>
<feature type="compositionally biased region" description="Low complexity" evidence="1">
    <location>
        <begin position="92"/>
        <end position="108"/>
    </location>
</feature>
<reference evidence="2" key="1">
    <citation type="submission" date="2023-03" db="EMBL/GenBank/DDBJ databases">
        <title>Massive genome expansion in bonnet fungi (Mycena s.s.) driven by repeated elements and novel gene families across ecological guilds.</title>
        <authorList>
            <consortium name="Lawrence Berkeley National Laboratory"/>
            <person name="Harder C.B."/>
            <person name="Miyauchi S."/>
            <person name="Viragh M."/>
            <person name="Kuo A."/>
            <person name="Thoen E."/>
            <person name="Andreopoulos B."/>
            <person name="Lu D."/>
            <person name="Skrede I."/>
            <person name="Drula E."/>
            <person name="Henrissat B."/>
            <person name="Morin E."/>
            <person name="Kohler A."/>
            <person name="Barry K."/>
            <person name="LaButti K."/>
            <person name="Morin E."/>
            <person name="Salamov A."/>
            <person name="Lipzen A."/>
            <person name="Mereny Z."/>
            <person name="Hegedus B."/>
            <person name="Baldrian P."/>
            <person name="Stursova M."/>
            <person name="Weitz H."/>
            <person name="Taylor A."/>
            <person name="Grigoriev I.V."/>
            <person name="Nagy L.G."/>
            <person name="Martin F."/>
            <person name="Kauserud H."/>
        </authorList>
    </citation>
    <scope>NUCLEOTIDE SEQUENCE</scope>
    <source>
        <strain evidence="2">CBHHK173m</strain>
    </source>
</reference>
<comment type="caution">
    <text evidence="2">The sequence shown here is derived from an EMBL/GenBank/DDBJ whole genome shotgun (WGS) entry which is preliminary data.</text>
</comment>
<evidence type="ECO:0000313" key="3">
    <source>
        <dbReference type="Proteomes" id="UP001222325"/>
    </source>
</evidence>
<protein>
    <submittedName>
        <fullName evidence="2">Uncharacterized protein</fullName>
    </submittedName>
</protein>
<evidence type="ECO:0000256" key="1">
    <source>
        <dbReference type="SAM" id="MobiDB-lite"/>
    </source>
</evidence>
<proteinExistence type="predicted"/>
<dbReference type="AlphaFoldDB" id="A0AAD6XMJ3"/>
<gene>
    <name evidence="2" type="ORF">B0H15DRAFT_951394</name>
</gene>
<feature type="region of interest" description="Disordered" evidence="1">
    <location>
        <begin position="16"/>
        <end position="108"/>
    </location>
</feature>
<dbReference type="EMBL" id="JARJCN010000036">
    <property type="protein sequence ID" value="KAJ7084909.1"/>
    <property type="molecule type" value="Genomic_DNA"/>
</dbReference>
<name>A0AAD6XMJ3_9AGAR</name>
<dbReference type="Proteomes" id="UP001222325">
    <property type="component" value="Unassembled WGS sequence"/>
</dbReference>
<feature type="compositionally biased region" description="Basic and acidic residues" evidence="1">
    <location>
        <begin position="79"/>
        <end position="91"/>
    </location>
</feature>